<evidence type="ECO:0000256" key="2">
    <source>
        <dbReference type="ARBA" id="ARBA00004496"/>
    </source>
</evidence>
<accession>A0A7S3UFQ6</accession>
<comment type="similarity">
    <text evidence="3">Belongs to the CSN3 family.</text>
</comment>
<protein>
    <recommendedName>
        <fullName evidence="4">COP9 signalosome complex subunit 3</fullName>
    </recommendedName>
</protein>
<evidence type="ECO:0000313" key="9">
    <source>
        <dbReference type="EMBL" id="CAE0612369.1"/>
    </source>
</evidence>
<dbReference type="PANTHER" id="PTHR10758:SF1">
    <property type="entry name" value="COP9 SIGNALOSOME COMPLEX SUBUNIT 3"/>
    <property type="match status" value="1"/>
</dbReference>
<evidence type="ECO:0000256" key="1">
    <source>
        <dbReference type="ARBA" id="ARBA00004123"/>
    </source>
</evidence>
<dbReference type="InterPro" id="IPR050756">
    <property type="entry name" value="CSN3"/>
</dbReference>
<sequence>MAEEDLESFLSAVRAFDPSPGAATMEQARAFDRELSGTEDVLARKPHELLPIFELHHVQHKTLAWLYLLEAVGKNASQAIYERMLVDKFQTFVRNCCQVQLKANPTKFSYVTRTYTQAMVRAGCARRAILYLQVAVEKARPSEEHLTPEAVDLLLACVVSKCYSYGRRFLTQAVYEVDPGKTGCTASDVLLYFYYSALVFVGEKKFHEAKCHLRQVLGMPATVVSAIVVEAYKKFILVSLISEGTMESLPKYTSNVVQRQLKGFATEYIALADAYKRKQTQLLLEEVESYRSLFKKDGNYGLVKQCVSSLYRSKIQRLTNTYLTLSLRDIAKAAELGTEKEAEEYLLRMIENQEIFAKIDQREGMVHFQENPDNFSSQASLQKLDGVLRKLKDVVGRIHQTDHNVSLDKNFVSKMLMKDKFGSLLEEGGVLDTAAFAQD</sequence>
<dbReference type="SMART" id="SM00088">
    <property type="entry name" value="PINT"/>
    <property type="match status" value="1"/>
</dbReference>
<dbReference type="InterPro" id="IPR036390">
    <property type="entry name" value="WH_DNA-bd_sf"/>
</dbReference>
<dbReference type="GO" id="GO:0006511">
    <property type="term" value="P:ubiquitin-dependent protein catabolic process"/>
    <property type="evidence" value="ECO:0007669"/>
    <property type="project" value="TreeGrafter"/>
</dbReference>
<gene>
    <name evidence="9" type="ORF">PSAL00342_LOCUS6265</name>
</gene>
<dbReference type="AlphaFoldDB" id="A0A7S3UFQ6"/>
<comment type="subcellular location">
    <subcellularLocation>
        <location evidence="2">Cytoplasm</location>
    </subcellularLocation>
    <subcellularLocation>
        <location evidence="1">Nucleus</location>
    </subcellularLocation>
</comment>
<name>A0A7S3UFQ6_9CHLO</name>
<dbReference type="GO" id="GO:0008180">
    <property type="term" value="C:COP9 signalosome"/>
    <property type="evidence" value="ECO:0007669"/>
    <property type="project" value="UniProtKB-KW"/>
</dbReference>
<dbReference type="Pfam" id="PF01399">
    <property type="entry name" value="PCI"/>
    <property type="match status" value="1"/>
</dbReference>
<dbReference type="EMBL" id="HBIS01006907">
    <property type="protein sequence ID" value="CAE0612369.1"/>
    <property type="molecule type" value="Transcribed_RNA"/>
</dbReference>
<keyword evidence="7" id="KW-0539">Nucleus</keyword>
<dbReference type="PROSITE" id="PS50250">
    <property type="entry name" value="PCI"/>
    <property type="match status" value="1"/>
</dbReference>
<evidence type="ECO:0000256" key="7">
    <source>
        <dbReference type="ARBA" id="ARBA00023242"/>
    </source>
</evidence>
<evidence type="ECO:0000259" key="8">
    <source>
        <dbReference type="PROSITE" id="PS50250"/>
    </source>
</evidence>
<reference evidence="9" key="1">
    <citation type="submission" date="2021-01" db="EMBL/GenBank/DDBJ databases">
        <authorList>
            <person name="Corre E."/>
            <person name="Pelletier E."/>
            <person name="Niang G."/>
            <person name="Scheremetjew M."/>
            <person name="Finn R."/>
            <person name="Kale V."/>
            <person name="Holt S."/>
            <person name="Cochrane G."/>
            <person name="Meng A."/>
            <person name="Brown T."/>
            <person name="Cohen L."/>
        </authorList>
    </citation>
    <scope>NUCLEOTIDE SEQUENCE</scope>
    <source>
        <strain evidence="9">CCMP1897</strain>
    </source>
</reference>
<dbReference type="InterPro" id="IPR000717">
    <property type="entry name" value="PCI_dom"/>
</dbReference>
<keyword evidence="5" id="KW-0963">Cytoplasm</keyword>
<organism evidence="9">
    <name type="scientific">Picocystis salinarum</name>
    <dbReference type="NCBI Taxonomy" id="88271"/>
    <lineage>
        <taxon>Eukaryota</taxon>
        <taxon>Viridiplantae</taxon>
        <taxon>Chlorophyta</taxon>
        <taxon>Picocystophyceae</taxon>
        <taxon>Picocystales</taxon>
        <taxon>Picocystaceae</taxon>
        <taxon>Picocystis</taxon>
    </lineage>
</organism>
<dbReference type="InterPro" id="IPR036388">
    <property type="entry name" value="WH-like_DNA-bd_sf"/>
</dbReference>
<dbReference type="PANTHER" id="PTHR10758">
    <property type="entry name" value="26S PROTEASOME NON-ATPASE REGULATORY SUBUNIT 3/COP9 SIGNALOSOME COMPLEX SUBUNIT 3"/>
    <property type="match status" value="1"/>
</dbReference>
<evidence type="ECO:0000256" key="4">
    <source>
        <dbReference type="ARBA" id="ARBA00014878"/>
    </source>
</evidence>
<dbReference type="Pfam" id="PF22788">
    <property type="entry name" value="COP9_hel_rpt"/>
    <property type="match status" value="1"/>
</dbReference>
<keyword evidence="6" id="KW-0736">Signalosome</keyword>
<evidence type="ECO:0000256" key="6">
    <source>
        <dbReference type="ARBA" id="ARBA00022790"/>
    </source>
</evidence>
<proteinExistence type="inferred from homology"/>
<evidence type="ECO:0000256" key="5">
    <source>
        <dbReference type="ARBA" id="ARBA00022490"/>
    </source>
</evidence>
<dbReference type="Gene3D" id="1.10.10.10">
    <property type="entry name" value="Winged helix-like DNA-binding domain superfamily/Winged helix DNA-binding domain"/>
    <property type="match status" value="1"/>
</dbReference>
<dbReference type="SUPFAM" id="SSF46785">
    <property type="entry name" value="Winged helix' DNA-binding domain"/>
    <property type="match status" value="1"/>
</dbReference>
<evidence type="ECO:0000256" key="3">
    <source>
        <dbReference type="ARBA" id="ARBA00007084"/>
    </source>
</evidence>
<dbReference type="GO" id="GO:0005737">
    <property type="term" value="C:cytoplasm"/>
    <property type="evidence" value="ECO:0007669"/>
    <property type="project" value="UniProtKB-SubCell"/>
</dbReference>
<dbReference type="InterPro" id="IPR055089">
    <property type="entry name" value="COP9_N"/>
</dbReference>
<feature type="domain" description="PCI" evidence="8">
    <location>
        <begin position="205"/>
        <end position="373"/>
    </location>
</feature>